<feature type="region of interest" description="Disordered" evidence="1">
    <location>
        <begin position="230"/>
        <end position="267"/>
    </location>
</feature>
<dbReference type="RefSeq" id="XP_009041489.1">
    <property type="nucleotide sequence ID" value="XM_009043241.1"/>
</dbReference>
<dbReference type="EMBL" id="GL833160">
    <property type="protein sequence ID" value="EGB03831.1"/>
    <property type="molecule type" value="Genomic_DNA"/>
</dbReference>
<name>F0YM34_AURAN</name>
<evidence type="ECO:0000313" key="2">
    <source>
        <dbReference type="EMBL" id="EGB03831.1"/>
    </source>
</evidence>
<dbReference type="InParanoid" id="F0YM34"/>
<dbReference type="KEGG" id="aaf:AURANDRAFT_67697"/>
<reference evidence="2 3" key="1">
    <citation type="journal article" date="2011" name="Proc. Natl. Acad. Sci. U.S.A.">
        <title>Niche of harmful alga Aureococcus anophagefferens revealed through ecogenomics.</title>
        <authorList>
            <person name="Gobler C.J."/>
            <person name="Berry D.L."/>
            <person name="Dyhrman S.T."/>
            <person name="Wilhelm S.W."/>
            <person name="Salamov A."/>
            <person name="Lobanov A.V."/>
            <person name="Zhang Y."/>
            <person name="Collier J.L."/>
            <person name="Wurch L.L."/>
            <person name="Kustka A.B."/>
            <person name="Dill B.D."/>
            <person name="Shah M."/>
            <person name="VerBerkmoes N.C."/>
            <person name="Kuo A."/>
            <person name="Terry A."/>
            <person name="Pangilinan J."/>
            <person name="Lindquist E.A."/>
            <person name="Lucas S."/>
            <person name="Paulsen I.T."/>
            <person name="Hattenrath-Lehmann T.K."/>
            <person name="Talmage S.C."/>
            <person name="Walker E.A."/>
            <person name="Koch F."/>
            <person name="Burson A.M."/>
            <person name="Marcoval M.A."/>
            <person name="Tang Y.Z."/>
            <person name="Lecleir G.R."/>
            <person name="Coyne K.J."/>
            <person name="Berg G.M."/>
            <person name="Bertrand E.M."/>
            <person name="Saito M.A."/>
            <person name="Gladyshev V.N."/>
            <person name="Grigoriev I.V."/>
        </authorList>
    </citation>
    <scope>NUCLEOTIDE SEQUENCE [LARGE SCALE GENOMIC DNA]</scope>
    <source>
        <strain evidence="3">CCMP 1984</strain>
    </source>
</reference>
<dbReference type="AlphaFoldDB" id="F0YM34"/>
<gene>
    <name evidence="2" type="ORF">AURANDRAFT_67697</name>
</gene>
<dbReference type="GeneID" id="20226380"/>
<sequence>MEPYVADAYEAICMFSQRKTGTRELVAWPRVTMFQTPGRCASRSAILPVPKHSRVRAIISGEIEATWSATTQCCSVKDTHIRDEACPPFFLINATQSEPNLHHVTDPPTATSRLLARRLSSVIALSIANAPEIWLLHLKMDQPRPGSGSKHGRKNWTPANDFRSLRDRKASCLIAEWDVEGRISDNIDDVRIQILSIRSSQTCARSIVLHSCRVDLKSSNFIHRQQDGHGALPATIPVSPDIKGPSSPTPEAIASGHSRSIKAADAR</sequence>
<organism evidence="3">
    <name type="scientific">Aureococcus anophagefferens</name>
    <name type="common">Harmful bloom alga</name>
    <dbReference type="NCBI Taxonomy" id="44056"/>
    <lineage>
        <taxon>Eukaryota</taxon>
        <taxon>Sar</taxon>
        <taxon>Stramenopiles</taxon>
        <taxon>Ochrophyta</taxon>
        <taxon>Pelagophyceae</taxon>
        <taxon>Pelagomonadales</taxon>
        <taxon>Pelagomonadaceae</taxon>
        <taxon>Aureococcus</taxon>
    </lineage>
</organism>
<evidence type="ECO:0000313" key="3">
    <source>
        <dbReference type="Proteomes" id="UP000002729"/>
    </source>
</evidence>
<keyword evidence="3" id="KW-1185">Reference proteome</keyword>
<evidence type="ECO:0000256" key="1">
    <source>
        <dbReference type="SAM" id="MobiDB-lite"/>
    </source>
</evidence>
<protein>
    <submittedName>
        <fullName evidence="2">Uncharacterized protein</fullName>
    </submittedName>
</protein>
<accession>F0YM34</accession>
<proteinExistence type="predicted"/>
<dbReference type="Proteomes" id="UP000002729">
    <property type="component" value="Unassembled WGS sequence"/>
</dbReference>